<name>A0A7Z0JCD8_9ACTN</name>
<dbReference type="Proteomes" id="UP000572051">
    <property type="component" value="Unassembled WGS sequence"/>
</dbReference>
<evidence type="ECO:0000256" key="2">
    <source>
        <dbReference type="PROSITE-ProRule" id="PRU00252"/>
    </source>
</evidence>
<keyword evidence="1 2" id="KW-0238">DNA-binding</keyword>
<comment type="caution">
    <text evidence="4">The sequence shown here is derived from an EMBL/GenBank/DDBJ whole genome shotgun (WGS) entry which is preliminary data.</text>
</comment>
<proteinExistence type="predicted"/>
<keyword evidence="5" id="KW-1185">Reference proteome</keyword>
<gene>
    <name evidence="4" type="ORF">HNR10_005204</name>
</gene>
<evidence type="ECO:0000313" key="5">
    <source>
        <dbReference type="Proteomes" id="UP000572051"/>
    </source>
</evidence>
<dbReference type="SUPFAM" id="SSF50249">
    <property type="entry name" value="Nucleic acid-binding proteins"/>
    <property type="match status" value="1"/>
</dbReference>
<dbReference type="AlphaFoldDB" id="A0A7Z0JCD8"/>
<reference evidence="4 5" key="1">
    <citation type="submission" date="2020-07" db="EMBL/GenBank/DDBJ databases">
        <title>Sequencing the genomes of 1000 actinobacteria strains.</title>
        <authorList>
            <person name="Klenk H.-P."/>
        </authorList>
    </citation>
    <scope>NUCLEOTIDE SEQUENCE [LARGE SCALE GENOMIC DNA]</scope>
    <source>
        <strain evidence="4 5">DSM 44442</strain>
    </source>
</reference>
<dbReference type="InterPro" id="IPR000424">
    <property type="entry name" value="Primosome_PriB/ssb"/>
</dbReference>
<dbReference type="EMBL" id="JACCFS010000001">
    <property type="protein sequence ID" value="NYJ37323.1"/>
    <property type="molecule type" value="Genomic_DNA"/>
</dbReference>
<feature type="region of interest" description="Disordered" evidence="3">
    <location>
        <begin position="1"/>
        <end position="25"/>
    </location>
</feature>
<accession>A0A7Z0JCD8</accession>
<evidence type="ECO:0000256" key="3">
    <source>
        <dbReference type="SAM" id="MobiDB-lite"/>
    </source>
</evidence>
<dbReference type="Gene3D" id="2.40.50.140">
    <property type="entry name" value="Nucleic acid-binding proteins"/>
    <property type="match status" value="1"/>
</dbReference>
<sequence length="155" mass="17172">MASKRPEGPAASAGAVEFAGPGRASVTVEHDRRREEVVPEDEHHNEIVLVGRVTAVPVVRDLPSGDRLMTWRICVSRPPDTRFRGRRIDSITCVSFDTGVHDEVREWRLGDVVRMSGALRRRTWRGYDGVRSVHEVEVCGAALVRAAGSRRGAVH</sequence>
<organism evidence="4 5">
    <name type="scientific">Nocardiopsis aegyptia</name>
    <dbReference type="NCBI Taxonomy" id="220378"/>
    <lineage>
        <taxon>Bacteria</taxon>
        <taxon>Bacillati</taxon>
        <taxon>Actinomycetota</taxon>
        <taxon>Actinomycetes</taxon>
        <taxon>Streptosporangiales</taxon>
        <taxon>Nocardiopsidaceae</taxon>
        <taxon>Nocardiopsis</taxon>
    </lineage>
</organism>
<dbReference type="GO" id="GO:0003697">
    <property type="term" value="F:single-stranded DNA binding"/>
    <property type="evidence" value="ECO:0007669"/>
    <property type="project" value="InterPro"/>
</dbReference>
<dbReference type="Pfam" id="PF00436">
    <property type="entry name" value="SSB"/>
    <property type="match status" value="1"/>
</dbReference>
<dbReference type="PROSITE" id="PS50935">
    <property type="entry name" value="SSB"/>
    <property type="match status" value="1"/>
</dbReference>
<protein>
    <submittedName>
        <fullName evidence="4">Single-strand DNA-binding protein</fullName>
    </submittedName>
</protein>
<evidence type="ECO:0000256" key="1">
    <source>
        <dbReference type="ARBA" id="ARBA00023125"/>
    </source>
</evidence>
<dbReference type="RefSeq" id="WP_376769775.1">
    <property type="nucleotide sequence ID" value="NZ_JACCFS010000001.1"/>
</dbReference>
<dbReference type="InterPro" id="IPR012340">
    <property type="entry name" value="NA-bd_OB-fold"/>
</dbReference>
<evidence type="ECO:0000313" key="4">
    <source>
        <dbReference type="EMBL" id="NYJ37323.1"/>
    </source>
</evidence>